<dbReference type="OrthoDB" id="2286273at2759"/>
<dbReference type="PROSITE" id="PS50994">
    <property type="entry name" value="INTEGRASE"/>
    <property type="match status" value="1"/>
</dbReference>
<comment type="caution">
    <text evidence="2">The sequence shown here is derived from an EMBL/GenBank/DDBJ whole genome shotgun (WGS) entry which is preliminary data.</text>
</comment>
<evidence type="ECO:0000313" key="2">
    <source>
        <dbReference type="EMBL" id="KAG2215563.1"/>
    </source>
</evidence>
<gene>
    <name evidence="2" type="ORF">INT46_000369</name>
</gene>
<feature type="domain" description="Integrase catalytic" evidence="1">
    <location>
        <begin position="124"/>
        <end position="299"/>
    </location>
</feature>
<dbReference type="InterPro" id="IPR036397">
    <property type="entry name" value="RNaseH_sf"/>
</dbReference>
<evidence type="ECO:0000313" key="3">
    <source>
        <dbReference type="Proteomes" id="UP000650833"/>
    </source>
</evidence>
<dbReference type="GO" id="GO:0003676">
    <property type="term" value="F:nucleic acid binding"/>
    <property type="evidence" value="ECO:0007669"/>
    <property type="project" value="InterPro"/>
</dbReference>
<dbReference type="GO" id="GO:0005634">
    <property type="term" value="C:nucleus"/>
    <property type="evidence" value="ECO:0007669"/>
    <property type="project" value="UniProtKB-ARBA"/>
</dbReference>
<protein>
    <recommendedName>
        <fullName evidence="1">Integrase catalytic domain-containing protein</fullName>
    </recommendedName>
</protein>
<dbReference type="InterPro" id="IPR041588">
    <property type="entry name" value="Integrase_H2C2"/>
</dbReference>
<name>A0A8H7RTM1_9FUNG</name>
<evidence type="ECO:0000259" key="1">
    <source>
        <dbReference type="PROSITE" id="PS50994"/>
    </source>
</evidence>
<dbReference type="PANTHER" id="PTHR37984:SF5">
    <property type="entry name" value="PROTEIN NYNRIN-LIKE"/>
    <property type="match status" value="1"/>
</dbReference>
<keyword evidence="3" id="KW-1185">Reference proteome</keyword>
<dbReference type="Proteomes" id="UP000650833">
    <property type="component" value="Unassembled WGS sequence"/>
</dbReference>
<dbReference type="Pfam" id="PF00665">
    <property type="entry name" value="rve"/>
    <property type="match status" value="1"/>
</dbReference>
<dbReference type="InterPro" id="IPR012337">
    <property type="entry name" value="RNaseH-like_sf"/>
</dbReference>
<dbReference type="EMBL" id="JAEPRC010000006">
    <property type="protein sequence ID" value="KAG2215563.1"/>
    <property type="molecule type" value="Genomic_DNA"/>
</dbReference>
<dbReference type="Gene3D" id="3.30.420.10">
    <property type="entry name" value="Ribonuclease H-like superfamily/Ribonuclease H"/>
    <property type="match status" value="1"/>
</dbReference>
<proteinExistence type="predicted"/>
<dbReference type="PANTHER" id="PTHR37984">
    <property type="entry name" value="PROTEIN CBG26694"/>
    <property type="match status" value="1"/>
</dbReference>
<dbReference type="Pfam" id="PF17921">
    <property type="entry name" value="Integrase_H2C2"/>
    <property type="match status" value="1"/>
</dbReference>
<accession>A0A8H7RTM1</accession>
<dbReference type="InterPro" id="IPR001584">
    <property type="entry name" value="Integrase_cat-core"/>
</dbReference>
<reference evidence="2" key="1">
    <citation type="submission" date="2020-12" db="EMBL/GenBank/DDBJ databases">
        <title>Metabolic potential, ecology and presence of endohyphal bacteria is reflected in genomic diversity of Mucoromycotina.</title>
        <authorList>
            <person name="Muszewska A."/>
            <person name="Okrasinska A."/>
            <person name="Steczkiewicz K."/>
            <person name="Drgas O."/>
            <person name="Orlowska M."/>
            <person name="Perlinska-Lenart U."/>
            <person name="Aleksandrzak-Piekarczyk T."/>
            <person name="Szatraj K."/>
            <person name="Zielenkiewicz U."/>
            <person name="Pilsyk S."/>
            <person name="Malc E."/>
            <person name="Mieczkowski P."/>
            <person name="Kruszewska J.S."/>
            <person name="Biernat P."/>
            <person name="Pawlowska J."/>
        </authorList>
    </citation>
    <scope>NUCLEOTIDE SEQUENCE</scope>
    <source>
        <strain evidence="2">CBS 226.32</strain>
    </source>
</reference>
<dbReference type="SUPFAM" id="SSF53098">
    <property type="entry name" value="Ribonuclease H-like"/>
    <property type="match status" value="1"/>
</dbReference>
<dbReference type="Gene3D" id="1.10.340.70">
    <property type="match status" value="1"/>
</dbReference>
<sequence length="422" mass="48627">MVILENYEKLDYEPELKEIYACLTRVGSVELNSKDIRSLELKATKYMVGNDCHLYRQVGSKNSRRYVKIPFISERHGILTEVHDGHGHFGVHSTWSILYRNYWWPRVYDEMKKFLRSCHACQLFSPAPHMRSLHNGKTQNVLGIFQQFSIDYVGPLPETKLGSKYVLVCTEMFTRWPMAVATKKADAITAATFLYEEVFTKFGPITTILSDNGSHFANQVLEEYVALCNARHKFGTPYHPENQGMVEKLNHTLVTAIKKLSKSCSSDWDTHLNTILYAYRVRAHEALGISPYELLYGVVPVDAQRDPLLSFGKSLGFDRLLSLPDMRNEIITKDAHDRSLDPPVDVVEFLPGTLVLHKNYQRQDKLDVHWVDKIYTVVSAFKNNTYLIADVKTGKMLKRRTNGTHLRRYFDRPDDRKVSGEE</sequence>
<dbReference type="GO" id="GO:0015074">
    <property type="term" value="P:DNA integration"/>
    <property type="evidence" value="ECO:0007669"/>
    <property type="project" value="InterPro"/>
</dbReference>
<dbReference type="AlphaFoldDB" id="A0A8H7RTM1"/>
<dbReference type="InterPro" id="IPR050951">
    <property type="entry name" value="Retrovirus_Pol_polyprotein"/>
</dbReference>
<organism evidence="2 3">
    <name type="scientific">Mucor plumbeus</name>
    <dbReference type="NCBI Taxonomy" id="97098"/>
    <lineage>
        <taxon>Eukaryota</taxon>
        <taxon>Fungi</taxon>
        <taxon>Fungi incertae sedis</taxon>
        <taxon>Mucoromycota</taxon>
        <taxon>Mucoromycotina</taxon>
        <taxon>Mucoromycetes</taxon>
        <taxon>Mucorales</taxon>
        <taxon>Mucorineae</taxon>
        <taxon>Mucoraceae</taxon>
        <taxon>Mucor</taxon>
    </lineage>
</organism>